<name>A0A365HCA1_9ACTN</name>
<dbReference type="GO" id="GO:0010038">
    <property type="term" value="P:response to metal ion"/>
    <property type="evidence" value="ECO:0007669"/>
    <property type="project" value="InterPro"/>
</dbReference>
<protein>
    <submittedName>
        <fullName evidence="2">Divalent-cation tolerance protein CutA</fullName>
    </submittedName>
</protein>
<dbReference type="Pfam" id="PF03091">
    <property type="entry name" value="CutA1"/>
    <property type="match status" value="1"/>
</dbReference>
<keyword evidence="3" id="KW-1185">Reference proteome</keyword>
<dbReference type="InterPro" id="IPR015867">
    <property type="entry name" value="N-reg_PII/ATP_PRibTrfase_C"/>
</dbReference>
<proteinExistence type="inferred from homology"/>
<dbReference type="AlphaFoldDB" id="A0A365HCA1"/>
<sequence>MTTSHVEVHVTAGSRKEAEKIARTVVESRVAAGAQITGPIVSTYWWKDEVQREEEYLILMKTTRSRFGDLAAVVRAAHSYEVPEIVAVPIEDGLGDYLDWITRETAGPRPGA</sequence>
<evidence type="ECO:0000313" key="3">
    <source>
        <dbReference type="Proteomes" id="UP000251891"/>
    </source>
</evidence>
<comment type="similarity">
    <text evidence="1">Belongs to the CutA family.</text>
</comment>
<dbReference type="OrthoDB" id="37622at2"/>
<accession>A0A365HCA1</accession>
<dbReference type="Gene3D" id="3.30.70.120">
    <property type="match status" value="1"/>
</dbReference>
<gene>
    <name evidence="2" type="ORF">DPM19_04775</name>
</gene>
<dbReference type="InterPro" id="IPR004323">
    <property type="entry name" value="Ion_tolerance_CutA"/>
</dbReference>
<comment type="caution">
    <text evidence="2">The sequence shown here is derived from an EMBL/GenBank/DDBJ whole genome shotgun (WGS) entry which is preliminary data.</text>
</comment>
<evidence type="ECO:0000313" key="2">
    <source>
        <dbReference type="EMBL" id="RAY16566.1"/>
    </source>
</evidence>
<evidence type="ECO:0000256" key="1">
    <source>
        <dbReference type="ARBA" id="ARBA00010169"/>
    </source>
</evidence>
<dbReference type="EMBL" id="QLYX01000002">
    <property type="protein sequence ID" value="RAY16566.1"/>
    <property type="molecule type" value="Genomic_DNA"/>
</dbReference>
<dbReference type="InterPro" id="IPR011322">
    <property type="entry name" value="N-reg_PII-like_a/b"/>
</dbReference>
<reference evidence="2 3" key="1">
    <citation type="submission" date="2018-06" db="EMBL/GenBank/DDBJ databases">
        <title>Actinomadura craniellae sp. nov. isolated from marine sponge Craniella sp.</title>
        <authorList>
            <person name="Li L."/>
            <person name="Xu Q.H."/>
            <person name="Lin H.W."/>
            <person name="Lu Y.H."/>
        </authorList>
    </citation>
    <scope>NUCLEOTIDE SEQUENCE [LARGE SCALE GENOMIC DNA]</scope>
    <source>
        <strain evidence="2 3">LHW63021</strain>
    </source>
</reference>
<dbReference type="RefSeq" id="WP_111863908.1">
    <property type="nucleotide sequence ID" value="NZ_QLYX01000002.1"/>
</dbReference>
<dbReference type="Proteomes" id="UP000251891">
    <property type="component" value="Unassembled WGS sequence"/>
</dbReference>
<dbReference type="PANTHER" id="PTHR23419">
    <property type="entry name" value="DIVALENT CATION TOLERANCE CUTA-RELATED"/>
    <property type="match status" value="1"/>
</dbReference>
<dbReference type="GO" id="GO:0005507">
    <property type="term" value="F:copper ion binding"/>
    <property type="evidence" value="ECO:0007669"/>
    <property type="project" value="TreeGrafter"/>
</dbReference>
<organism evidence="2 3">
    <name type="scientific">Actinomadura craniellae</name>
    <dbReference type="NCBI Taxonomy" id="2231787"/>
    <lineage>
        <taxon>Bacteria</taxon>
        <taxon>Bacillati</taxon>
        <taxon>Actinomycetota</taxon>
        <taxon>Actinomycetes</taxon>
        <taxon>Streptosporangiales</taxon>
        <taxon>Thermomonosporaceae</taxon>
        <taxon>Actinomadura</taxon>
    </lineage>
</organism>
<dbReference type="PANTHER" id="PTHR23419:SF8">
    <property type="entry name" value="FI09726P"/>
    <property type="match status" value="1"/>
</dbReference>
<dbReference type="SUPFAM" id="SSF54913">
    <property type="entry name" value="GlnB-like"/>
    <property type="match status" value="1"/>
</dbReference>